<gene>
    <name evidence="3" type="ORF">BCR44DRAFT_1427872</name>
</gene>
<comment type="caution">
    <text evidence="3">The sequence shown here is derived from an EMBL/GenBank/DDBJ whole genome shotgun (WGS) entry which is preliminary data.</text>
</comment>
<dbReference type="EMBL" id="MCFL01000007">
    <property type="protein sequence ID" value="ORZ38832.1"/>
    <property type="molecule type" value="Genomic_DNA"/>
</dbReference>
<protein>
    <submittedName>
        <fullName evidence="3">Uncharacterized protein</fullName>
    </submittedName>
</protein>
<dbReference type="Gene3D" id="1.10.287.1490">
    <property type="match status" value="1"/>
</dbReference>
<evidence type="ECO:0000313" key="3">
    <source>
        <dbReference type="EMBL" id="ORZ38832.1"/>
    </source>
</evidence>
<evidence type="ECO:0000313" key="4">
    <source>
        <dbReference type="Proteomes" id="UP000193411"/>
    </source>
</evidence>
<feature type="coiled-coil region" evidence="1">
    <location>
        <begin position="159"/>
        <end position="193"/>
    </location>
</feature>
<dbReference type="SUPFAM" id="SSF57997">
    <property type="entry name" value="Tropomyosin"/>
    <property type="match status" value="1"/>
</dbReference>
<proteinExistence type="predicted"/>
<dbReference type="OrthoDB" id="2113965at2759"/>
<keyword evidence="4" id="KW-1185">Reference proteome</keyword>
<evidence type="ECO:0000256" key="1">
    <source>
        <dbReference type="SAM" id="Coils"/>
    </source>
</evidence>
<sequence length="433" mass="48227">MTRDNDRLHDTISNLSAQLADLRDQLKVATALRDDSEAHLSVTSATQMAAAAEVARLTDRLANATKELESVRARLVSAETERDNVTRALGQSTEKCTILTAELDSMQLRLAVLEAQVSGARKDLGGEAEQAEELSMELLRVVQRQASVEKERREAWEQVRVLRMRLKEVETDHRALAKENERLVARIRELQTRPIRAGSPHASLASETFLSVAERVETELVGQLKSVQCELDAARARYREMGAAYRNRLQQYVDKTCSLNLANEMFSTIKTIVDSMLNDVIMSLMESEQHAHSCLGDAQSRLVAAHDLVVQLLHLAVILQDGKHMSGSDELAKLLASHQQFEKLMSVDRKQEPPATARPVKGGRVPDRSIPSAPSDVDATRKLAQEMIAKYIASTHSQLEQERSELLTRALVAEAAVKEWEAMAAKRNANTWQ</sequence>
<evidence type="ECO:0000256" key="2">
    <source>
        <dbReference type="SAM" id="MobiDB-lite"/>
    </source>
</evidence>
<feature type="region of interest" description="Disordered" evidence="2">
    <location>
        <begin position="346"/>
        <end position="378"/>
    </location>
</feature>
<feature type="coiled-coil region" evidence="1">
    <location>
        <begin position="5"/>
        <end position="123"/>
    </location>
</feature>
<name>A0A1Y2I0A1_9FUNG</name>
<organism evidence="3 4">
    <name type="scientific">Catenaria anguillulae PL171</name>
    <dbReference type="NCBI Taxonomy" id="765915"/>
    <lineage>
        <taxon>Eukaryota</taxon>
        <taxon>Fungi</taxon>
        <taxon>Fungi incertae sedis</taxon>
        <taxon>Blastocladiomycota</taxon>
        <taxon>Blastocladiomycetes</taxon>
        <taxon>Blastocladiales</taxon>
        <taxon>Catenariaceae</taxon>
        <taxon>Catenaria</taxon>
    </lineage>
</organism>
<keyword evidence="1" id="KW-0175">Coiled coil</keyword>
<accession>A0A1Y2I0A1</accession>
<dbReference type="AlphaFoldDB" id="A0A1Y2I0A1"/>
<reference evidence="3 4" key="1">
    <citation type="submission" date="2016-07" db="EMBL/GenBank/DDBJ databases">
        <title>Pervasive Adenine N6-methylation of Active Genes in Fungi.</title>
        <authorList>
            <consortium name="DOE Joint Genome Institute"/>
            <person name="Mondo S.J."/>
            <person name="Dannebaum R.O."/>
            <person name="Kuo R.C."/>
            <person name="Labutti K."/>
            <person name="Haridas S."/>
            <person name="Kuo A."/>
            <person name="Salamov A."/>
            <person name="Ahrendt S.R."/>
            <person name="Lipzen A."/>
            <person name="Sullivan W."/>
            <person name="Andreopoulos W.B."/>
            <person name="Clum A."/>
            <person name="Lindquist E."/>
            <person name="Daum C."/>
            <person name="Ramamoorthy G.K."/>
            <person name="Gryganskyi A."/>
            <person name="Culley D."/>
            <person name="Magnuson J.K."/>
            <person name="James T.Y."/>
            <person name="O'Malley M.A."/>
            <person name="Stajich J.E."/>
            <person name="Spatafora J.W."/>
            <person name="Visel A."/>
            <person name="Grigoriev I.V."/>
        </authorList>
    </citation>
    <scope>NUCLEOTIDE SEQUENCE [LARGE SCALE GENOMIC DNA]</scope>
    <source>
        <strain evidence="3 4">PL171</strain>
    </source>
</reference>
<dbReference type="Proteomes" id="UP000193411">
    <property type="component" value="Unassembled WGS sequence"/>
</dbReference>